<keyword evidence="5" id="KW-1185">Reference proteome</keyword>
<feature type="transmembrane region" description="Helical" evidence="2">
    <location>
        <begin position="89"/>
        <end position="114"/>
    </location>
</feature>
<comment type="caution">
    <text evidence="4">The sequence shown here is derived from an EMBL/GenBank/DDBJ whole genome shotgun (WGS) entry which is preliminary data.</text>
</comment>
<evidence type="ECO:0000256" key="1">
    <source>
        <dbReference type="SAM" id="MobiDB-lite"/>
    </source>
</evidence>
<evidence type="ECO:0000259" key="3">
    <source>
        <dbReference type="Pfam" id="PF14219"/>
    </source>
</evidence>
<keyword evidence="2" id="KW-1133">Transmembrane helix</keyword>
<feature type="domain" description="DUF4328" evidence="3">
    <location>
        <begin position="75"/>
        <end position="233"/>
    </location>
</feature>
<feature type="transmembrane region" description="Helical" evidence="2">
    <location>
        <begin position="175"/>
        <end position="197"/>
    </location>
</feature>
<protein>
    <submittedName>
        <fullName evidence="4">DUF4328 domain-containing protein</fullName>
    </submittedName>
</protein>
<dbReference type="RefSeq" id="WP_192039435.1">
    <property type="nucleotide sequence ID" value="NZ_JACYWE010000006.1"/>
</dbReference>
<feature type="transmembrane region" description="Helical" evidence="2">
    <location>
        <begin position="209"/>
        <end position="231"/>
    </location>
</feature>
<organism evidence="4 5">
    <name type="scientific">Lolliginicoccus lacisalsi</name>
    <dbReference type="NCBI Taxonomy" id="2742202"/>
    <lineage>
        <taxon>Bacteria</taxon>
        <taxon>Bacillati</taxon>
        <taxon>Actinomycetota</taxon>
        <taxon>Actinomycetes</taxon>
        <taxon>Mycobacteriales</taxon>
        <taxon>Hoyosellaceae</taxon>
        <taxon>Lolliginicoccus</taxon>
    </lineage>
</organism>
<evidence type="ECO:0000313" key="4">
    <source>
        <dbReference type="EMBL" id="MBD8506966.1"/>
    </source>
</evidence>
<dbReference type="Proteomes" id="UP000642993">
    <property type="component" value="Unassembled WGS sequence"/>
</dbReference>
<feature type="region of interest" description="Disordered" evidence="1">
    <location>
        <begin position="1"/>
        <end position="34"/>
    </location>
</feature>
<keyword evidence="2" id="KW-0472">Membrane</keyword>
<gene>
    <name evidence="4" type="ORF">HT102_10740</name>
</gene>
<feature type="transmembrane region" description="Helical" evidence="2">
    <location>
        <begin position="45"/>
        <end position="68"/>
    </location>
</feature>
<evidence type="ECO:0000256" key="2">
    <source>
        <dbReference type="SAM" id="Phobius"/>
    </source>
</evidence>
<dbReference type="AlphaFoldDB" id="A0A927JCW5"/>
<accession>A0A927JCW5</accession>
<proteinExistence type="predicted"/>
<name>A0A927JCW5_9ACTN</name>
<keyword evidence="2" id="KW-0812">Transmembrane</keyword>
<dbReference type="EMBL" id="JACYWE010000006">
    <property type="protein sequence ID" value="MBD8506966.1"/>
    <property type="molecule type" value="Genomic_DNA"/>
</dbReference>
<sequence>MRTVQPKPAPERTPRYTRIPTWGLRQEPSRPEPAPRTRLQALAGYAPLLLGFTALLYVAAALAELIRYGMVLANRDRLLAPVIANGSDLLVVTLACTALLFAIGTVLACAAWLVEHRRQWFAREGLKDPRRPRVQFLASVLPPFTLFYPGTLLGELIHRETERDRENHDVAASAVLLRAWWPLWIVTWACAIASAAWRIADTIQAQANGILFAALANVLAAGCAIAALLLIRRRQAVQGESVETERPRSPKRWIASVSP</sequence>
<evidence type="ECO:0000313" key="5">
    <source>
        <dbReference type="Proteomes" id="UP000642993"/>
    </source>
</evidence>
<dbReference type="Pfam" id="PF14219">
    <property type="entry name" value="DUF4328"/>
    <property type="match status" value="1"/>
</dbReference>
<reference evidence="4" key="1">
    <citation type="submission" date="2020-09" db="EMBL/GenBank/DDBJ databases">
        <title>Hoyosella lacisalsi sp. nov., a halotolerant actinobacterium isolated from soil of Lake Gudzhirganskoe.</title>
        <authorList>
            <person name="Yang Q."/>
            <person name="Guo P.Y."/>
            <person name="Liu S.W."/>
            <person name="Li F.N."/>
            <person name="Sun C.H."/>
        </authorList>
    </citation>
    <scope>NUCLEOTIDE SEQUENCE</scope>
    <source>
        <strain evidence="4">G463</strain>
    </source>
</reference>
<dbReference type="InterPro" id="IPR025565">
    <property type="entry name" value="DUF4328"/>
</dbReference>